<evidence type="ECO:0000256" key="7">
    <source>
        <dbReference type="ARBA" id="ARBA00023125"/>
    </source>
</evidence>
<dbReference type="NCBIfam" id="TIGR00287">
    <property type="entry name" value="cas1"/>
    <property type="match status" value="1"/>
</dbReference>
<dbReference type="PANTHER" id="PTHR34353">
    <property type="entry name" value="CRISPR-ASSOCIATED ENDONUCLEASE CAS1 1"/>
    <property type="match status" value="1"/>
</dbReference>
<dbReference type="Gene3D" id="3.100.10.20">
    <property type="entry name" value="CRISPR-associated endonuclease Cas1, N-terminal domain"/>
    <property type="match status" value="1"/>
</dbReference>
<evidence type="ECO:0000313" key="11">
    <source>
        <dbReference type="EMBL" id="BAV59377.1"/>
    </source>
</evidence>
<dbReference type="GO" id="GO:0004520">
    <property type="term" value="F:DNA endonuclease activity"/>
    <property type="evidence" value="ECO:0007669"/>
    <property type="project" value="InterPro"/>
</dbReference>
<feature type="binding site" evidence="10">
    <location>
        <position position="206"/>
    </location>
    <ligand>
        <name>Mn(2+)</name>
        <dbReference type="ChEBI" id="CHEBI:29035"/>
    </ligand>
</feature>
<dbReference type="InterPro" id="IPR019855">
    <property type="entry name" value="CRISPR-assoc_Cas1_NMENI"/>
</dbReference>
<keyword evidence="8 10" id="KW-0464">Manganese</keyword>
<dbReference type="HAMAP" id="MF_01470">
    <property type="entry name" value="Cas1"/>
    <property type="match status" value="1"/>
</dbReference>
<comment type="subunit">
    <text evidence="9 10">Homodimer, forms a heterotetramer with a Cas2 homodimer.</text>
</comment>
<evidence type="ECO:0000256" key="5">
    <source>
        <dbReference type="ARBA" id="ARBA00022842"/>
    </source>
</evidence>
<comment type="function">
    <text evidence="10">CRISPR (clustered regularly interspaced short palindromic repeat), is an adaptive immune system that provides protection against mobile genetic elements (viruses, transposable elements and conjugative plasmids). CRISPR clusters contain spacers, sequences complementary to antecedent mobile elements, and target invading nucleic acids. CRISPR clusters are transcribed and processed into CRISPR RNA (crRNA). Acts as a dsDNA endonuclease. Involved in the integration of spacer DNA into the CRISPR cassette.</text>
</comment>
<name>A0A1C9ZTA4_ENDTX</name>
<evidence type="ECO:0000256" key="1">
    <source>
        <dbReference type="ARBA" id="ARBA00022722"/>
    </source>
</evidence>
<dbReference type="GO" id="GO:0051607">
    <property type="term" value="P:defense response to virus"/>
    <property type="evidence" value="ECO:0007669"/>
    <property type="project" value="UniProtKB-UniRule"/>
</dbReference>
<comment type="cofactor">
    <cofactor evidence="10">
        <name>Mg(2+)</name>
        <dbReference type="ChEBI" id="CHEBI:18420"/>
    </cofactor>
    <cofactor evidence="10">
        <name>Mn(2+)</name>
        <dbReference type="ChEBI" id="CHEBI:29035"/>
    </cofactor>
</comment>
<evidence type="ECO:0000256" key="10">
    <source>
        <dbReference type="HAMAP-Rule" id="MF_01470"/>
    </source>
</evidence>
<dbReference type="Gene3D" id="1.20.120.920">
    <property type="entry name" value="CRISPR-associated endonuclease Cas1, C-terminal domain"/>
    <property type="match status" value="1"/>
</dbReference>
<evidence type="ECO:0000256" key="2">
    <source>
        <dbReference type="ARBA" id="ARBA00022723"/>
    </source>
</evidence>
<keyword evidence="6 10" id="KW-0051">Antiviral defense</keyword>
<feature type="binding site" evidence="10">
    <location>
        <position position="221"/>
    </location>
    <ligand>
        <name>Mn(2+)</name>
        <dbReference type="ChEBI" id="CHEBI:29035"/>
    </ligand>
</feature>
<dbReference type="CDD" id="cd09634">
    <property type="entry name" value="Cas1_I-II-III"/>
    <property type="match status" value="1"/>
</dbReference>
<gene>
    <name evidence="10" type="primary">cas1</name>
</gene>
<dbReference type="NCBIfam" id="TIGR03639">
    <property type="entry name" value="cas1_NMENI"/>
    <property type="match status" value="1"/>
</dbReference>
<dbReference type="EMBL" id="LC153624">
    <property type="protein sequence ID" value="BAV59377.1"/>
    <property type="molecule type" value="Genomic_DNA"/>
</dbReference>
<sequence>MSYHIIHILNHASRLSVDRGCLVCNIPEKPLIRRVPLDDILAVIVAAKGVSFSAECLAALLRRNSIVLHCDHNYKPIGKTVGLHRVVHNELLDGQIYQDIFFLRQAWDEIILAKIKNQAYVLDHISVNHKLWEYIKTSNLDEGNAARHYWKHYFKSFGRSSPKIRNTKGAEDPVNGMLNYGYAVIAAMCHRLLLAHGFNPAVGIYHKYRFRSDPLVYDIMEPLRPFCDFILLRFRQSNMRKQIDEWVKFAANDIVFSKINVFGSKNISFNLAIERYITSFALCFRSKTLSNLYIPSLKTTDFNEK</sequence>
<dbReference type="GO" id="GO:0003677">
    <property type="term" value="F:DNA binding"/>
    <property type="evidence" value="ECO:0007669"/>
    <property type="project" value="UniProtKB-KW"/>
</dbReference>
<keyword evidence="7 10" id="KW-0238">DNA-binding</keyword>
<dbReference type="GO" id="GO:0043571">
    <property type="term" value="P:maintenance of CRISPR repeat elements"/>
    <property type="evidence" value="ECO:0007669"/>
    <property type="project" value="UniProtKB-UniRule"/>
</dbReference>
<accession>A0A1C9ZTA4</accession>
<keyword evidence="3 10" id="KW-0255">Endonuclease</keyword>
<dbReference type="InterPro" id="IPR042206">
    <property type="entry name" value="CRISPR-assoc_Cas1_C"/>
</dbReference>
<evidence type="ECO:0000256" key="4">
    <source>
        <dbReference type="ARBA" id="ARBA00022801"/>
    </source>
</evidence>
<organism evidence="11">
    <name type="scientific">Endomicrobium trichonymphae</name>
    <dbReference type="NCBI Taxonomy" id="1408204"/>
    <lineage>
        <taxon>Bacteria</taxon>
        <taxon>Pseudomonadati</taxon>
        <taxon>Elusimicrobiota</taxon>
        <taxon>Endomicrobiia</taxon>
        <taxon>Endomicrobiales</taxon>
        <taxon>Endomicrobiaceae</taxon>
        <taxon>Candidatus Endomicrobiellum</taxon>
    </lineage>
</organism>
<keyword evidence="5 10" id="KW-0460">Magnesium</keyword>
<evidence type="ECO:0000256" key="3">
    <source>
        <dbReference type="ARBA" id="ARBA00022759"/>
    </source>
</evidence>
<dbReference type="InterPro" id="IPR002729">
    <property type="entry name" value="CRISPR-assoc_Cas1"/>
</dbReference>
<keyword evidence="1 10" id="KW-0540">Nuclease</keyword>
<dbReference type="Pfam" id="PF01867">
    <property type="entry name" value="Cas_Cas1"/>
    <property type="match status" value="1"/>
</dbReference>
<reference evidence="11" key="1">
    <citation type="journal article" date="2016" name="Genome Biol. Evol.">
        <title>Comparison of intracellular "Ca. Endomicrobium trichonymphae" genomovars illuminates the requirement and decay of defense systems against foreign DNA.</title>
        <authorList>
            <person name="Izawa K."/>
            <person name="Kuwahara H."/>
            <person name="Kihara K."/>
            <person name="Yuki M."/>
            <person name="Lo N."/>
            <person name="Ito T."/>
            <person name="Ohkuma M."/>
            <person name="Hongoh Y."/>
        </authorList>
    </citation>
    <scope>NUCLEOTIDE SEQUENCE</scope>
    <source>
        <strain evidence="11">HsTcC-EM16</strain>
    </source>
</reference>
<proteinExistence type="inferred from homology"/>
<keyword evidence="4 10" id="KW-0378">Hydrolase</keyword>
<dbReference type="EC" id="3.1.-.-" evidence="10"/>
<keyword evidence="2 10" id="KW-0479">Metal-binding</keyword>
<dbReference type="GO" id="GO:0016787">
    <property type="term" value="F:hydrolase activity"/>
    <property type="evidence" value="ECO:0007669"/>
    <property type="project" value="UniProtKB-KW"/>
</dbReference>
<evidence type="ECO:0000256" key="6">
    <source>
        <dbReference type="ARBA" id="ARBA00023118"/>
    </source>
</evidence>
<dbReference type="GO" id="GO:0046872">
    <property type="term" value="F:metal ion binding"/>
    <property type="evidence" value="ECO:0007669"/>
    <property type="project" value="UniProtKB-UniRule"/>
</dbReference>
<evidence type="ECO:0000256" key="9">
    <source>
        <dbReference type="ARBA" id="ARBA00038592"/>
    </source>
</evidence>
<evidence type="ECO:0000256" key="8">
    <source>
        <dbReference type="ARBA" id="ARBA00023211"/>
    </source>
</evidence>
<dbReference type="AlphaFoldDB" id="A0A1C9ZTA4"/>
<protein>
    <recommendedName>
        <fullName evidence="10">CRISPR-associated endonuclease Cas1</fullName>
        <ecNumber evidence="10">3.1.-.-</ecNumber>
    </recommendedName>
</protein>
<feature type="binding site" evidence="10">
    <location>
        <position position="142"/>
    </location>
    <ligand>
        <name>Mn(2+)</name>
        <dbReference type="ChEBI" id="CHEBI:29035"/>
    </ligand>
</feature>
<dbReference type="InterPro" id="IPR042211">
    <property type="entry name" value="CRISPR-assoc_Cas1_N"/>
</dbReference>
<dbReference type="InterPro" id="IPR050646">
    <property type="entry name" value="Cas1"/>
</dbReference>
<dbReference type="PANTHER" id="PTHR34353:SF2">
    <property type="entry name" value="CRISPR-ASSOCIATED ENDONUCLEASE CAS1 1"/>
    <property type="match status" value="1"/>
</dbReference>
<comment type="similarity">
    <text evidence="10">Belongs to the CRISPR-associated endonuclease Cas1 family.</text>
</comment>